<dbReference type="Gene3D" id="2.60.40.1180">
    <property type="entry name" value="Golgi alpha-mannosidase II"/>
    <property type="match status" value="1"/>
</dbReference>
<protein>
    <submittedName>
        <fullName evidence="5">Alpha-glucosidase</fullName>
    </submittedName>
</protein>
<dbReference type="SMART" id="SM00642">
    <property type="entry name" value="Aamy"/>
    <property type="match status" value="1"/>
</dbReference>
<dbReference type="RefSeq" id="WP_161863123.1">
    <property type="nucleotide sequence ID" value="NZ_CP046620.1"/>
</dbReference>
<dbReference type="Gene3D" id="3.20.20.80">
    <property type="entry name" value="Glycosidases"/>
    <property type="match status" value="2"/>
</dbReference>
<dbReference type="SUPFAM" id="SSF51445">
    <property type="entry name" value="(Trans)glycosidases"/>
    <property type="match status" value="1"/>
</dbReference>
<evidence type="ECO:0000313" key="5">
    <source>
        <dbReference type="EMBL" id="QHQ36577.1"/>
    </source>
</evidence>
<dbReference type="InterPro" id="IPR017853">
    <property type="entry name" value="GH"/>
</dbReference>
<organism evidence="5 6">
    <name type="scientific">Algicella marina</name>
    <dbReference type="NCBI Taxonomy" id="2683284"/>
    <lineage>
        <taxon>Bacteria</taxon>
        <taxon>Pseudomonadati</taxon>
        <taxon>Pseudomonadota</taxon>
        <taxon>Alphaproteobacteria</taxon>
        <taxon>Rhodobacterales</taxon>
        <taxon>Paracoccaceae</taxon>
        <taxon>Algicella</taxon>
    </lineage>
</organism>
<proteinExistence type="inferred from homology"/>
<sequence length="550" mass="62507">MNFALPVGQQSAVTKDPDWWRGAVIYQIYPRSYQDSNGDGVGDLSGIIHRLPYVASLGVDAIWISPFFTSPMLDFGYDVSNYRDVDPMFGSLGDFDALIERAHELGLRVMIDLVLSHTSSEHAWFKESRSSRDNPRADWYVWADARPDGTPPNNWLSIFGGSAWHWDAERLQYYLHNFLVSQPDLNFHNPDVQNSLLDVARFWLDRGVDGFRLDTINFYFHDKELTGNPALEPGERNASIAPAVNPYNFQNHLHDKNQPENLEFLERFRSLMDEYEDIAAVGEVGDAQYGLEIMGQYTEGEKRMHMCYSFDFLSPEHIDGRRVSEVLKQFADKAPDSWSCWAFSNHDVMRHASRWNLGEPAVRCHLALLMTLRGSACIYQGEELGLTEAYVSYEELQDPYGKEFWPKFKGRDGCRTPMPWSPEGPNGGFTDTKPWLPMAMEHLPKSVQSQEGDPNSTLNFYRNLIAFRRMRKVLAKGTITVLDASREVLTFTRDMEGEASIFCAFNLSGAAQVAHLPPGPWAEVEGTGFTSMRQEGQITLPPFQAFFAEG</sequence>
<dbReference type="GO" id="GO:0009313">
    <property type="term" value="P:oligosaccharide catabolic process"/>
    <property type="evidence" value="ECO:0007669"/>
    <property type="project" value="TreeGrafter"/>
</dbReference>
<dbReference type="CDD" id="cd11330">
    <property type="entry name" value="AmyAc_OligoGlu"/>
    <property type="match status" value="1"/>
</dbReference>
<keyword evidence="6" id="KW-1185">Reference proteome</keyword>
<comment type="similarity">
    <text evidence="1">Belongs to the glycosyl hydrolase 13 family.</text>
</comment>
<dbReference type="PANTHER" id="PTHR10357">
    <property type="entry name" value="ALPHA-AMYLASE FAMILY MEMBER"/>
    <property type="match status" value="1"/>
</dbReference>
<keyword evidence="3" id="KW-0326">Glycosidase</keyword>
<dbReference type="EMBL" id="CP046620">
    <property type="protein sequence ID" value="QHQ36577.1"/>
    <property type="molecule type" value="Genomic_DNA"/>
</dbReference>
<evidence type="ECO:0000313" key="6">
    <source>
        <dbReference type="Proteomes" id="UP000464495"/>
    </source>
</evidence>
<keyword evidence="2" id="KW-0378">Hydrolase</keyword>
<dbReference type="PANTHER" id="PTHR10357:SF179">
    <property type="entry name" value="NEUTRAL AND BASIC AMINO ACID TRANSPORT PROTEIN RBAT"/>
    <property type="match status" value="1"/>
</dbReference>
<dbReference type="InterPro" id="IPR013780">
    <property type="entry name" value="Glyco_hydro_b"/>
</dbReference>
<feature type="domain" description="Glycosyl hydrolase family 13 catalytic" evidence="4">
    <location>
        <begin position="27"/>
        <end position="415"/>
    </location>
</feature>
<dbReference type="KEGG" id="amaq:GO499_16055"/>
<dbReference type="Pfam" id="PF00128">
    <property type="entry name" value="Alpha-amylase"/>
    <property type="match status" value="1"/>
</dbReference>
<evidence type="ECO:0000256" key="3">
    <source>
        <dbReference type="ARBA" id="ARBA00023295"/>
    </source>
</evidence>
<evidence type="ECO:0000259" key="4">
    <source>
        <dbReference type="SMART" id="SM00642"/>
    </source>
</evidence>
<accession>A0A6P1T3I4</accession>
<dbReference type="Proteomes" id="UP000464495">
    <property type="component" value="Chromosome"/>
</dbReference>
<dbReference type="GO" id="GO:0004556">
    <property type="term" value="F:alpha-amylase activity"/>
    <property type="evidence" value="ECO:0007669"/>
    <property type="project" value="TreeGrafter"/>
</dbReference>
<evidence type="ECO:0000256" key="2">
    <source>
        <dbReference type="ARBA" id="ARBA00022801"/>
    </source>
</evidence>
<dbReference type="FunFam" id="3.90.400.10:FF:000002">
    <property type="entry name" value="Sucrose isomerase"/>
    <property type="match status" value="1"/>
</dbReference>
<reference evidence="5 6" key="1">
    <citation type="submission" date="2019-12" db="EMBL/GenBank/DDBJ databases">
        <title>Complete genome sequence of Algicella marina strain 9Alg 56(T) isolated from the red alga Tichocarpus crinitus.</title>
        <authorList>
            <person name="Kim S.-G."/>
            <person name="Nedashkovskaya O.I."/>
        </authorList>
    </citation>
    <scope>NUCLEOTIDE SEQUENCE [LARGE SCALE GENOMIC DNA]</scope>
    <source>
        <strain evidence="5 6">9Alg 56</strain>
    </source>
</reference>
<dbReference type="InterPro" id="IPR006047">
    <property type="entry name" value="GH13_cat_dom"/>
</dbReference>
<evidence type="ECO:0000256" key="1">
    <source>
        <dbReference type="ARBA" id="ARBA00008061"/>
    </source>
</evidence>
<dbReference type="InterPro" id="IPR045857">
    <property type="entry name" value="O16G_dom_2"/>
</dbReference>
<dbReference type="Gene3D" id="3.90.400.10">
    <property type="entry name" value="Oligo-1,6-glucosidase, Domain 2"/>
    <property type="match status" value="1"/>
</dbReference>
<gene>
    <name evidence="5" type="ORF">GO499_16055</name>
</gene>
<dbReference type="AlphaFoldDB" id="A0A6P1T3I4"/>
<name>A0A6P1T3I4_9RHOB</name>
<dbReference type="SUPFAM" id="SSF51011">
    <property type="entry name" value="Glycosyl hydrolase domain"/>
    <property type="match status" value="1"/>
</dbReference>